<keyword evidence="3" id="KW-1185">Reference proteome</keyword>
<dbReference type="Proteomes" id="UP000244855">
    <property type="component" value="Unassembled WGS sequence"/>
</dbReference>
<proteinExistence type="predicted"/>
<evidence type="ECO:0000256" key="1">
    <source>
        <dbReference type="SAM" id="MobiDB-lite"/>
    </source>
</evidence>
<evidence type="ECO:0000313" key="2">
    <source>
        <dbReference type="EMBL" id="PVI08145.1"/>
    </source>
</evidence>
<evidence type="ECO:0000313" key="3">
    <source>
        <dbReference type="Proteomes" id="UP000244855"/>
    </source>
</evidence>
<organism evidence="2 3">
    <name type="scientific">Periconia macrospinosa</name>
    <dbReference type="NCBI Taxonomy" id="97972"/>
    <lineage>
        <taxon>Eukaryota</taxon>
        <taxon>Fungi</taxon>
        <taxon>Dikarya</taxon>
        <taxon>Ascomycota</taxon>
        <taxon>Pezizomycotina</taxon>
        <taxon>Dothideomycetes</taxon>
        <taxon>Pleosporomycetidae</taxon>
        <taxon>Pleosporales</taxon>
        <taxon>Massarineae</taxon>
        <taxon>Periconiaceae</taxon>
        <taxon>Periconia</taxon>
    </lineage>
</organism>
<reference evidence="2 3" key="1">
    <citation type="journal article" date="2018" name="Sci. Rep.">
        <title>Comparative genomics provides insights into the lifestyle and reveals functional heterogeneity of dark septate endophytic fungi.</title>
        <authorList>
            <person name="Knapp D.G."/>
            <person name="Nemeth J.B."/>
            <person name="Barry K."/>
            <person name="Hainaut M."/>
            <person name="Henrissat B."/>
            <person name="Johnson J."/>
            <person name="Kuo A."/>
            <person name="Lim J.H.P."/>
            <person name="Lipzen A."/>
            <person name="Nolan M."/>
            <person name="Ohm R.A."/>
            <person name="Tamas L."/>
            <person name="Grigoriev I.V."/>
            <person name="Spatafora J.W."/>
            <person name="Nagy L.G."/>
            <person name="Kovacs G.M."/>
        </authorList>
    </citation>
    <scope>NUCLEOTIDE SEQUENCE [LARGE SCALE GENOMIC DNA]</scope>
    <source>
        <strain evidence="2 3">DSE2036</strain>
    </source>
</reference>
<protein>
    <submittedName>
        <fullName evidence="2">Uncharacterized protein</fullName>
    </submittedName>
</protein>
<dbReference type="AlphaFoldDB" id="A0A2V1EFT1"/>
<gene>
    <name evidence="2" type="ORF">DM02DRAFT_154414</name>
</gene>
<feature type="region of interest" description="Disordered" evidence="1">
    <location>
        <begin position="1"/>
        <end position="60"/>
    </location>
</feature>
<feature type="compositionally biased region" description="Basic and acidic residues" evidence="1">
    <location>
        <begin position="49"/>
        <end position="60"/>
    </location>
</feature>
<sequence>MQVQGQGQAFGARRSGIWNKEGKEGSKQASKRTARRSEWTQLRRPRCVARREDRDRDRDRGYGLGSVVIVISWQVTESEGTVRGIMYKAKLLLVPLALYGGS</sequence>
<name>A0A2V1EFT1_9PLEO</name>
<accession>A0A2V1EFT1</accession>
<dbReference type="EMBL" id="KZ805301">
    <property type="protein sequence ID" value="PVI08145.1"/>
    <property type="molecule type" value="Genomic_DNA"/>
</dbReference>